<keyword evidence="1" id="KW-0472">Membrane</keyword>
<dbReference type="EMBL" id="FMIN01000087">
    <property type="protein sequence ID" value="SCL84758.1"/>
    <property type="molecule type" value="Genomic_DNA"/>
</dbReference>
<protein>
    <submittedName>
        <fullName evidence="2">Plasmodium variant antigen protein Cir/Yir/Bir, putative</fullName>
    </submittedName>
</protein>
<dbReference type="InterPro" id="IPR006477">
    <property type="entry name" value="Yir_bir_cir"/>
</dbReference>
<evidence type="ECO:0000256" key="1">
    <source>
        <dbReference type="SAM" id="Phobius"/>
    </source>
</evidence>
<organism evidence="2">
    <name type="scientific">Plasmodium chabaudi adami</name>
    <dbReference type="NCBI Taxonomy" id="5826"/>
    <lineage>
        <taxon>Eukaryota</taxon>
        <taxon>Sar</taxon>
        <taxon>Alveolata</taxon>
        <taxon>Apicomplexa</taxon>
        <taxon>Aconoidasida</taxon>
        <taxon>Haemosporida</taxon>
        <taxon>Plasmodiidae</taxon>
        <taxon>Plasmodium</taxon>
        <taxon>Plasmodium (Vinckeia)</taxon>
    </lineage>
</organism>
<accession>A0A1C6WCM8</accession>
<proteinExistence type="predicted"/>
<keyword evidence="1" id="KW-0812">Transmembrane</keyword>
<reference evidence="2" key="1">
    <citation type="submission" date="2016-08" db="EMBL/GenBank/DDBJ databases">
        <authorList>
            <consortium name="Pathogen Informatics"/>
        </authorList>
    </citation>
    <scope>NUCLEOTIDE SEQUENCE</scope>
    <source>
        <strain evidence="2">DS</strain>
    </source>
</reference>
<dbReference type="Pfam" id="PF06022">
    <property type="entry name" value="Cir_Bir_Yir"/>
    <property type="match status" value="1"/>
</dbReference>
<evidence type="ECO:0000313" key="2">
    <source>
        <dbReference type="EMBL" id="SCL84758.1"/>
    </source>
</evidence>
<sequence length="288" mass="32902">MSSQLCELINKFSEKITVKSDGLNAIIDFNNIQNEYCTAENGEGDCFSYEAVFSSFFIKLLIIFINADNLNTKKFGEYAILWLCNKLNQQSINGISNLDDFHNKYIKENEVNVEKITGAEDYKTYKDIINNKINLKTINIKEMSEIYGAFEKLCKLHTGCNGKNTNYTNCSKDASEFVENFENLNGNSDITGNSSYSQILFNLFNDYNDFKNDCVKKCNGCNDIPTISPIKTPQTFEHASSSSSIARKLIPVLLTFSISIFLGVAYKYSLFGFDKRFRRQYSREKLKK</sequence>
<feature type="transmembrane region" description="Helical" evidence="1">
    <location>
        <begin position="249"/>
        <end position="273"/>
    </location>
</feature>
<dbReference type="AlphaFoldDB" id="A0A1C6WCM8"/>
<name>A0A1C6WCM8_PLACE</name>
<gene>
    <name evidence="2" type="ORF">PCHDS_000502200</name>
</gene>
<dbReference type="NCBIfam" id="TIGR01590">
    <property type="entry name" value="yir-bir-cir_Pla"/>
    <property type="match status" value="1"/>
</dbReference>
<dbReference type="Proteomes" id="UP000507536">
    <property type="component" value="Unassembled WGS sequence"/>
</dbReference>
<keyword evidence="1" id="KW-1133">Transmembrane helix</keyword>